<dbReference type="EMBL" id="HG916854">
    <property type="protein sequence ID" value="CDM61019.1"/>
    <property type="molecule type" value="Genomic_DNA"/>
</dbReference>
<sequence length="51" mass="5827">MICHAEQSPVEGGGILYEESFPICFPRLFHSFRKLKISENAAFDLINRDAK</sequence>
<evidence type="ECO:0000313" key="1">
    <source>
        <dbReference type="EMBL" id="CDM61019.1"/>
    </source>
</evidence>
<proteinExistence type="predicted"/>
<protein>
    <submittedName>
        <fullName evidence="1">Uncharacterized protein</fullName>
    </submittedName>
</protein>
<name>W6RJL3_9HYPH</name>
<dbReference type="AlphaFoldDB" id="W6RJL3"/>
<keyword evidence="1" id="KW-0614">Plasmid</keyword>
<dbReference type="KEGG" id="rhl:LPU83_pLPU83c_0457"/>
<organism evidence="1 2">
    <name type="scientific">Rhizobium favelukesii</name>
    <dbReference type="NCBI Taxonomy" id="348824"/>
    <lineage>
        <taxon>Bacteria</taxon>
        <taxon>Pseudomonadati</taxon>
        <taxon>Pseudomonadota</taxon>
        <taxon>Alphaproteobacteria</taxon>
        <taxon>Hyphomicrobiales</taxon>
        <taxon>Rhizobiaceae</taxon>
        <taxon>Rhizobium/Agrobacterium group</taxon>
        <taxon>Rhizobium</taxon>
    </lineage>
</organism>
<reference evidence="1" key="1">
    <citation type="submission" date="2013-11" db="EMBL/GenBank/DDBJ databases">
        <title>Draft genome sequence of the broad-host-range Rhizobium sp. LPU83 strain, a member of the low-genetic diversity Oregon-like Rhizobium sp. group.</title>
        <authorList>
            <person name="Wibberg D."/>
            <person name="Puehler A."/>
            <person name="Schlueter A."/>
        </authorList>
    </citation>
    <scope>NUCLEOTIDE SEQUENCE [LARGE SCALE GENOMIC DNA]</scope>
    <source>
        <strain evidence="1">LPU83</strain>
        <plasmid evidence="1">pLPU83c</plasmid>
    </source>
</reference>
<dbReference type="HOGENOM" id="CLU_3103111_0_0_5"/>
<dbReference type="Proteomes" id="UP000019443">
    <property type="component" value="Plasmid pLPU83c"/>
</dbReference>
<keyword evidence="2" id="KW-1185">Reference proteome</keyword>
<accession>W6RJL3</accession>
<gene>
    <name evidence="1" type="ORF">LPU83_pLPU83c_0457</name>
</gene>
<geneLocation type="plasmid" evidence="1 2">
    <name>pLPU83c</name>
</geneLocation>
<evidence type="ECO:0000313" key="2">
    <source>
        <dbReference type="Proteomes" id="UP000019443"/>
    </source>
</evidence>